<dbReference type="OrthoDB" id="5573651at2"/>
<sequence length="230" mass="23696">MRPSPRRYALIALLPVLCGPASAAYVFSGNLAADDSVRFFTFTLYNPGHVLVDTTGWSSNGFWPAVYLWNASGTALDAAIGGNGGAPGDVQLDIDLSFTVPDPTGVYYLALSEYPNNSGGVDLPGGLPTSAIFDHDGLGNFTGLAATGFCSEDRAGAFYAPGPLDCVQGSGAWGLSIAVAGGALIGTVSPYPLTVPEPATLALAMGWLAGLPLLVRRRRASRAPAFPFPA</sequence>
<dbReference type="EMBL" id="CP020370">
    <property type="protein sequence ID" value="AUB81633.1"/>
    <property type="molecule type" value="Genomic_DNA"/>
</dbReference>
<evidence type="ECO:0000313" key="4">
    <source>
        <dbReference type="Proteomes" id="UP000232638"/>
    </source>
</evidence>
<evidence type="ECO:0000313" key="3">
    <source>
        <dbReference type="EMBL" id="AUB81633.1"/>
    </source>
</evidence>
<dbReference type="RefSeq" id="WP_100919396.1">
    <property type="nucleotide sequence ID" value="NZ_CP020370.1"/>
</dbReference>
<evidence type="ECO:0000256" key="1">
    <source>
        <dbReference type="SAM" id="Phobius"/>
    </source>
</evidence>
<dbReference type="Proteomes" id="UP000232638">
    <property type="component" value="Chromosome"/>
</dbReference>
<proteinExistence type="predicted"/>
<feature type="transmembrane region" description="Helical" evidence="1">
    <location>
        <begin position="198"/>
        <end position="215"/>
    </location>
</feature>
<accession>A0A2K8U7U2</accession>
<dbReference type="AlphaFoldDB" id="A0A2K8U7U2"/>
<dbReference type="Gene3D" id="2.60.120.380">
    <property type="match status" value="1"/>
</dbReference>
<gene>
    <name evidence="3" type="ORF">THSYN_12130</name>
</gene>
<protein>
    <recommendedName>
        <fullName evidence="5">PEP-CTERM protein-sorting domain-containing protein</fullName>
    </recommendedName>
</protein>
<evidence type="ECO:0008006" key="5">
    <source>
        <dbReference type="Google" id="ProtNLM"/>
    </source>
</evidence>
<feature type="signal peptide" evidence="2">
    <location>
        <begin position="1"/>
        <end position="23"/>
    </location>
</feature>
<reference evidence="3 4" key="1">
    <citation type="submission" date="2017-03" db="EMBL/GenBank/DDBJ databases">
        <title>Complete genome sequence of Candidatus 'Thiodictyon syntrophicum' sp. nov. strain Cad16T, a photolithoautotroph purple sulfur bacterium isolated from an alpine meromictic lake.</title>
        <authorList>
            <person name="Luedin S.M."/>
            <person name="Pothier J.F."/>
            <person name="Danza F."/>
            <person name="Storelli N."/>
            <person name="Wittwer M."/>
            <person name="Tonolla M."/>
        </authorList>
    </citation>
    <scope>NUCLEOTIDE SEQUENCE [LARGE SCALE GENOMIC DNA]</scope>
    <source>
        <strain evidence="3 4">Cad16T</strain>
    </source>
</reference>
<dbReference type="KEGG" id="tsy:THSYN_12130"/>
<keyword evidence="2" id="KW-0732">Signal</keyword>
<keyword evidence="1" id="KW-0472">Membrane</keyword>
<name>A0A2K8U7U2_9GAMM</name>
<organism evidence="3 4">
    <name type="scientific">Candidatus Thiodictyon syntrophicum</name>
    <dbReference type="NCBI Taxonomy" id="1166950"/>
    <lineage>
        <taxon>Bacteria</taxon>
        <taxon>Pseudomonadati</taxon>
        <taxon>Pseudomonadota</taxon>
        <taxon>Gammaproteobacteria</taxon>
        <taxon>Chromatiales</taxon>
        <taxon>Chromatiaceae</taxon>
        <taxon>Thiodictyon</taxon>
    </lineage>
</organism>
<feature type="chain" id="PRO_5014784829" description="PEP-CTERM protein-sorting domain-containing protein" evidence="2">
    <location>
        <begin position="24"/>
        <end position="230"/>
    </location>
</feature>
<keyword evidence="1" id="KW-1133">Transmembrane helix</keyword>
<dbReference type="NCBIfam" id="NF038127">
    <property type="entry name" value="FDP_fam"/>
    <property type="match status" value="1"/>
</dbReference>
<keyword evidence="1" id="KW-0812">Transmembrane</keyword>
<keyword evidence="4" id="KW-1185">Reference proteome</keyword>
<evidence type="ECO:0000256" key="2">
    <source>
        <dbReference type="SAM" id="SignalP"/>
    </source>
</evidence>